<gene>
    <name evidence="2" type="ORF">Bca52824_047993</name>
</gene>
<dbReference type="Pfam" id="PF08268">
    <property type="entry name" value="FBA_3"/>
    <property type="match status" value="1"/>
</dbReference>
<proteinExistence type="predicted"/>
<evidence type="ECO:0000313" key="3">
    <source>
        <dbReference type="Proteomes" id="UP000886595"/>
    </source>
</evidence>
<dbReference type="InterPro" id="IPR013187">
    <property type="entry name" value="F-box-assoc_dom_typ3"/>
</dbReference>
<dbReference type="PANTHER" id="PTHR31111:SF25">
    <property type="entry name" value="F-BOX ASSOCIATED UBIQUITINATION EFFECTOR FAMILY PROTEIN"/>
    <property type="match status" value="1"/>
</dbReference>
<reference evidence="2 3" key="1">
    <citation type="submission" date="2020-02" db="EMBL/GenBank/DDBJ databases">
        <authorList>
            <person name="Ma Q."/>
            <person name="Huang Y."/>
            <person name="Song X."/>
            <person name="Pei D."/>
        </authorList>
    </citation>
    <scope>NUCLEOTIDE SEQUENCE [LARGE SCALE GENOMIC DNA]</scope>
    <source>
        <strain evidence="2">Sxm20200214</strain>
        <tissue evidence="2">Leaf</tissue>
    </source>
</reference>
<dbReference type="OrthoDB" id="687122at2759"/>
<comment type="caution">
    <text evidence="2">The sequence shown here is derived from an EMBL/GenBank/DDBJ whole genome shotgun (WGS) entry which is preliminary data.</text>
</comment>
<dbReference type="AlphaFoldDB" id="A0A8X7URQ2"/>
<dbReference type="PANTHER" id="PTHR31111">
    <property type="entry name" value="BNAA05G37150D PROTEIN-RELATED"/>
    <property type="match status" value="1"/>
</dbReference>
<dbReference type="InterPro" id="IPR017451">
    <property type="entry name" value="F-box-assoc_interact_dom"/>
</dbReference>
<name>A0A8X7URQ2_BRACI</name>
<feature type="domain" description="F-box associated beta-propeller type 3" evidence="1">
    <location>
        <begin position="78"/>
        <end position="360"/>
    </location>
</feature>
<evidence type="ECO:0000259" key="1">
    <source>
        <dbReference type="Pfam" id="PF08268"/>
    </source>
</evidence>
<keyword evidence="3" id="KW-1185">Reference proteome</keyword>
<accession>A0A8X7URQ2</accession>
<dbReference type="Proteomes" id="UP000886595">
    <property type="component" value="Unassembled WGS sequence"/>
</dbReference>
<organism evidence="2 3">
    <name type="scientific">Brassica carinata</name>
    <name type="common">Ethiopian mustard</name>
    <name type="synonym">Abyssinian cabbage</name>
    <dbReference type="NCBI Taxonomy" id="52824"/>
    <lineage>
        <taxon>Eukaryota</taxon>
        <taxon>Viridiplantae</taxon>
        <taxon>Streptophyta</taxon>
        <taxon>Embryophyta</taxon>
        <taxon>Tracheophyta</taxon>
        <taxon>Spermatophyta</taxon>
        <taxon>Magnoliopsida</taxon>
        <taxon>eudicotyledons</taxon>
        <taxon>Gunneridae</taxon>
        <taxon>Pentapetalae</taxon>
        <taxon>rosids</taxon>
        <taxon>malvids</taxon>
        <taxon>Brassicales</taxon>
        <taxon>Brassicaceae</taxon>
        <taxon>Brassiceae</taxon>
        <taxon>Brassica</taxon>
    </lineage>
</organism>
<sequence length="381" mass="44576">MSFSLQPAALKELSMEKLELGGARRCRTAFEHIPNKVLMEILIRLPAKSVMRFKCLFHNFFHKTRQSSRLFMYIVNNEKPSGYMFLSTSPNPDSDKSILSLDHVLDMPVLGGHFVSGIRGLLCLRTERRMQICNLTTKQLVELELPPIDYDDNVWNYFGHDHVRDEYKVLNIVWEFSNDGEKLLRSSEYQVLVLAPQASWRNTQSSFIRPPHLPCTKGISINGVLYYRAQIDRSDTFVVMSFDLTSEEFSLIKCPLDVIPRPALMNYEGKISLFDVFEYSVDIWTLEDAEKSIWSNMKSFVLTISDMDFVSWSRVWRQGTSRSGEVWLGKTNFDRDLFISYDLERNNIIKRIEMNPLFNQTEEAMYIFFWDDMESIMYLET</sequence>
<dbReference type="NCBIfam" id="TIGR01640">
    <property type="entry name" value="F_box_assoc_1"/>
    <property type="match status" value="1"/>
</dbReference>
<dbReference type="EMBL" id="JAAMPC010000010">
    <property type="protein sequence ID" value="KAG2288389.1"/>
    <property type="molecule type" value="Genomic_DNA"/>
</dbReference>
<evidence type="ECO:0000313" key="2">
    <source>
        <dbReference type="EMBL" id="KAG2288389.1"/>
    </source>
</evidence>
<protein>
    <recommendedName>
        <fullName evidence="1">F-box associated beta-propeller type 3 domain-containing protein</fullName>
    </recommendedName>
</protein>